<evidence type="ECO:0000256" key="5">
    <source>
        <dbReference type="ARBA" id="ARBA00023136"/>
    </source>
</evidence>
<dbReference type="Proteomes" id="UP000215914">
    <property type="component" value="Chromosome 16"/>
</dbReference>
<feature type="transmembrane region" description="Helical" evidence="6">
    <location>
        <begin position="149"/>
        <end position="170"/>
    </location>
</feature>
<dbReference type="OMA" id="WRINWDE"/>
<dbReference type="GO" id="GO:0022857">
    <property type="term" value="F:transmembrane transporter activity"/>
    <property type="evidence" value="ECO:0000318"/>
    <property type="project" value="GO_Central"/>
</dbReference>
<dbReference type="InterPro" id="IPR002528">
    <property type="entry name" value="MATE_fam"/>
</dbReference>
<evidence type="ECO:0000313" key="7">
    <source>
        <dbReference type="EMBL" id="OTF92755.1"/>
    </source>
</evidence>
<feature type="transmembrane region" description="Helical" evidence="6">
    <location>
        <begin position="467"/>
        <end position="488"/>
    </location>
</feature>
<dbReference type="GO" id="GO:1990961">
    <property type="term" value="P:xenobiotic detoxification by transmembrane export across the plasma membrane"/>
    <property type="evidence" value="ECO:0007669"/>
    <property type="project" value="InterPro"/>
</dbReference>
<sequence length="514" mass="56791">MITQNPKVAIGHLEKKRESESAKAIVRRHLVSTTSKMDDGIETRLLQNEEPDEGDLKQRIWSESKKTWRVALPSIIARVSSFGTIVITQSFIGHVSDLDLAGYALVQTLSVRFINGILLGMSSATETLCGQSFGAGQDHMMGIHLQRSWIIDLITLTILLPMLIFGTQIFTLVGEEESIANSAGYISLWFIPYAYTYVFSLTIQMYLQAQLKNMIIAWLSAFQFAIHILLSLLFVYKLNLGVSGAMLALVMSSWSLVIGEFIYIFGGWCPNSWKGFTFAAFKDLMPLVKLSISSGVMICLELWYNAVLVLLAGYMANAEVAISAFSICLNINLWEFMISLGFLGSACVRVANELGRGNAKAAKFSIKVVLGTSTVIGVFFFVLCLVFRENLAYLFTNDERVADTISDLSLLLSFSVLLNSVYPVLSGVAIGAGMQTTVAVVNLICFYLIGVPLGALLGYLTSLEVKGIWIGMIGGVLAQTITLIYMIWRTNWDDEVKKASERLKRYYVKSDANS</sequence>
<gene>
    <name evidence="7" type="ORF">HannXRQ_Chr16g0525361</name>
</gene>
<feature type="transmembrane region" description="Helical" evidence="6">
    <location>
        <begin position="408"/>
        <end position="432"/>
    </location>
</feature>
<feature type="transmembrane region" description="Helical" evidence="6">
    <location>
        <begin position="287"/>
        <end position="314"/>
    </location>
</feature>
<evidence type="ECO:0000256" key="1">
    <source>
        <dbReference type="ARBA" id="ARBA00004141"/>
    </source>
</evidence>
<comment type="similarity">
    <text evidence="2 6">Belongs to the multi antimicrobial extrusion (MATE) (TC 2.A.66.1) family.</text>
</comment>
<feature type="transmembrane region" description="Helical" evidence="6">
    <location>
        <begin position="364"/>
        <end position="388"/>
    </location>
</feature>
<evidence type="ECO:0000256" key="2">
    <source>
        <dbReference type="ARBA" id="ARBA00010199"/>
    </source>
</evidence>
<dbReference type="CDD" id="cd13132">
    <property type="entry name" value="MATE_eukaryotic"/>
    <property type="match status" value="1"/>
</dbReference>
<feature type="transmembrane region" description="Helical" evidence="6">
    <location>
        <begin position="439"/>
        <end position="461"/>
    </location>
</feature>
<name>A0A251S223_HELAN</name>
<keyword evidence="4 6" id="KW-1133">Transmembrane helix</keyword>
<dbReference type="InParanoid" id="A0A251S223"/>
<evidence type="ECO:0000256" key="3">
    <source>
        <dbReference type="ARBA" id="ARBA00022692"/>
    </source>
</evidence>
<dbReference type="EMBL" id="CM007905">
    <property type="protein sequence ID" value="OTF92755.1"/>
    <property type="molecule type" value="Genomic_DNA"/>
</dbReference>
<organism evidence="7 8">
    <name type="scientific">Helianthus annuus</name>
    <name type="common">Common sunflower</name>
    <dbReference type="NCBI Taxonomy" id="4232"/>
    <lineage>
        <taxon>Eukaryota</taxon>
        <taxon>Viridiplantae</taxon>
        <taxon>Streptophyta</taxon>
        <taxon>Embryophyta</taxon>
        <taxon>Tracheophyta</taxon>
        <taxon>Spermatophyta</taxon>
        <taxon>Magnoliopsida</taxon>
        <taxon>eudicotyledons</taxon>
        <taxon>Gunneridae</taxon>
        <taxon>Pentapetalae</taxon>
        <taxon>asterids</taxon>
        <taxon>campanulids</taxon>
        <taxon>Asterales</taxon>
        <taxon>Asteraceae</taxon>
        <taxon>Asteroideae</taxon>
        <taxon>Heliantheae alliance</taxon>
        <taxon>Heliantheae</taxon>
        <taxon>Helianthus</taxon>
    </lineage>
</organism>
<feature type="transmembrane region" description="Helical" evidence="6">
    <location>
        <begin position="182"/>
        <end position="203"/>
    </location>
</feature>
<feature type="transmembrane region" description="Helical" evidence="6">
    <location>
        <begin position="242"/>
        <end position="266"/>
    </location>
</feature>
<keyword evidence="8" id="KW-1185">Reference proteome</keyword>
<dbReference type="GO" id="GO:0015297">
    <property type="term" value="F:antiporter activity"/>
    <property type="evidence" value="ECO:0007669"/>
    <property type="project" value="InterPro"/>
</dbReference>
<evidence type="ECO:0000313" key="8">
    <source>
        <dbReference type="Proteomes" id="UP000215914"/>
    </source>
</evidence>
<comment type="subcellular location">
    <subcellularLocation>
        <location evidence="1">Membrane</location>
        <topology evidence="1">Multi-pass membrane protein</topology>
    </subcellularLocation>
</comment>
<dbReference type="PANTHER" id="PTHR11206">
    <property type="entry name" value="MULTIDRUG RESISTANCE PROTEIN"/>
    <property type="match status" value="1"/>
</dbReference>
<keyword evidence="5 6" id="KW-0472">Membrane</keyword>
<evidence type="ECO:0000256" key="4">
    <source>
        <dbReference type="ARBA" id="ARBA00022989"/>
    </source>
</evidence>
<dbReference type="InterPro" id="IPR045069">
    <property type="entry name" value="MATE_euk"/>
</dbReference>
<reference evidence="8" key="1">
    <citation type="journal article" date="2017" name="Nature">
        <title>The sunflower genome provides insights into oil metabolism, flowering and Asterid evolution.</title>
        <authorList>
            <person name="Badouin H."/>
            <person name="Gouzy J."/>
            <person name="Grassa C.J."/>
            <person name="Murat F."/>
            <person name="Staton S.E."/>
            <person name="Cottret L."/>
            <person name="Lelandais-Briere C."/>
            <person name="Owens G.L."/>
            <person name="Carrere S."/>
            <person name="Mayjonade B."/>
            <person name="Legrand L."/>
            <person name="Gill N."/>
            <person name="Kane N.C."/>
            <person name="Bowers J.E."/>
            <person name="Hubner S."/>
            <person name="Bellec A."/>
            <person name="Berard A."/>
            <person name="Berges H."/>
            <person name="Blanchet N."/>
            <person name="Boniface M.C."/>
            <person name="Brunel D."/>
            <person name="Catrice O."/>
            <person name="Chaidir N."/>
            <person name="Claudel C."/>
            <person name="Donnadieu C."/>
            <person name="Faraut T."/>
            <person name="Fievet G."/>
            <person name="Helmstetter N."/>
            <person name="King M."/>
            <person name="Knapp S.J."/>
            <person name="Lai Z."/>
            <person name="Le Paslier M.C."/>
            <person name="Lippi Y."/>
            <person name="Lorenzon L."/>
            <person name="Mandel J.R."/>
            <person name="Marage G."/>
            <person name="Marchand G."/>
            <person name="Marquand E."/>
            <person name="Bret-Mestries E."/>
            <person name="Morien E."/>
            <person name="Nambeesan S."/>
            <person name="Nguyen T."/>
            <person name="Pegot-Espagnet P."/>
            <person name="Pouilly N."/>
            <person name="Raftis F."/>
            <person name="Sallet E."/>
            <person name="Schiex T."/>
            <person name="Thomas J."/>
            <person name="Vandecasteele C."/>
            <person name="Vares D."/>
            <person name="Vear F."/>
            <person name="Vautrin S."/>
            <person name="Crespi M."/>
            <person name="Mangin B."/>
            <person name="Burke J.M."/>
            <person name="Salse J."/>
            <person name="Munos S."/>
            <person name="Vincourt P."/>
            <person name="Rieseberg L.H."/>
            <person name="Langlade N.B."/>
        </authorList>
    </citation>
    <scope>NUCLEOTIDE SEQUENCE [LARGE SCALE GENOMIC DNA]</scope>
    <source>
        <strain evidence="8">cv. SF193</strain>
    </source>
</reference>
<dbReference type="AlphaFoldDB" id="A0A251S223"/>
<dbReference type="GO" id="GO:0016020">
    <property type="term" value="C:membrane"/>
    <property type="evidence" value="ECO:0000318"/>
    <property type="project" value="GO_Central"/>
</dbReference>
<evidence type="ECO:0000256" key="6">
    <source>
        <dbReference type="RuleBase" id="RU004914"/>
    </source>
</evidence>
<dbReference type="NCBIfam" id="TIGR00797">
    <property type="entry name" value="matE"/>
    <property type="match status" value="1"/>
</dbReference>
<protein>
    <recommendedName>
        <fullName evidence="6">Protein DETOXIFICATION</fullName>
    </recommendedName>
    <alternativeName>
        <fullName evidence="6">Multidrug and toxic compound extrusion protein</fullName>
    </alternativeName>
</protein>
<feature type="transmembrane region" description="Helical" evidence="6">
    <location>
        <begin position="215"/>
        <end position="236"/>
    </location>
</feature>
<feature type="transmembrane region" description="Helical" evidence="6">
    <location>
        <begin position="320"/>
        <end position="343"/>
    </location>
</feature>
<dbReference type="GO" id="GO:0042910">
    <property type="term" value="F:xenobiotic transmembrane transporter activity"/>
    <property type="evidence" value="ECO:0007669"/>
    <property type="project" value="InterPro"/>
</dbReference>
<accession>A0A251S223</accession>
<dbReference type="STRING" id="4232.A0A251S223"/>
<dbReference type="Pfam" id="PF01554">
    <property type="entry name" value="MatE"/>
    <property type="match status" value="2"/>
</dbReference>
<keyword evidence="3 6" id="KW-0812">Transmembrane</keyword>
<proteinExistence type="inferred from homology"/>